<evidence type="ECO:0000259" key="2">
    <source>
        <dbReference type="Pfam" id="PF02120"/>
    </source>
</evidence>
<gene>
    <name evidence="3" type="ORF">SAMN02745123_01420</name>
</gene>
<sequence length="416" mass="45564">MQINKVALSQQPDFDQEKSNNSTTGDGFNELLQLLMNMNLTGMAQQNMPELSNNQNTAGVAEEGQQLLLNNPLNAELLMDAKAGQIGELDFVQDMPTEKENKALNNNPLEVANQLVSQEVSEGTIQPVSNVIQDNIQITQSQQMPQNLQQVAAATNQVVQTAQMAADIKQALQQGEPVQASPQEQQELPEELPGNVAKEDGSFTKISLTDQQQKGTDQQAAKSNTDTPSASKTAQEVNLPEGEGLQQRLEAEHGVKVNQPGQRPQAVMEVPLSQLPDRVAEMVRSMMLQRSPGSTSLKMKLQPEHLGEVTVKLTWSKGELSAQFVAATSMAKEALETSFPQLKQLLAQQNIQLSEAAVFMEQDTGKWQQQGSQDSHSRWEHQSRFKVQAGYPLPDIAGLEQDIQPVSVKTSVNIVV</sequence>
<dbReference type="Gene3D" id="3.30.750.140">
    <property type="match status" value="1"/>
</dbReference>
<organism evidence="3 4">
    <name type="scientific">Desulforamulus aeronauticus DSM 10349</name>
    <dbReference type="NCBI Taxonomy" id="1121421"/>
    <lineage>
        <taxon>Bacteria</taxon>
        <taxon>Bacillati</taxon>
        <taxon>Bacillota</taxon>
        <taxon>Clostridia</taxon>
        <taxon>Eubacteriales</taxon>
        <taxon>Peptococcaceae</taxon>
        <taxon>Desulforamulus</taxon>
    </lineage>
</organism>
<feature type="compositionally biased region" description="Polar residues" evidence="1">
    <location>
        <begin position="210"/>
        <end position="236"/>
    </location>
</feature>
<accession>A0A1M6RCX1</accession>
<feature type="region of interest" description="Disordered" evidence="1">
    <location>
        <begin position="210"/>
        <end position="238"/>
    </location>
</feature>
<feature type="compositionally biased region" description="Polar residues" evidence="1">
    <location>
        <begin position="1"/>
        <end position="26"/>
    </location>
</feature>
<feature type="domain" description="Flagellar hook-length control protein-like C-terminal" evidence="2">
    <location>
        <begin position="285"/>
        <end position="364"/>
    </location>
</feature>
<keyword evidence="3" id="KW-0282">Flagellum</keyword>
<evidence type="ECO:0000313" key="4">
    <source>
        <dbReference type="Proteomes" id="UP000183997"/>
    </source>
</evidence>
<dbReference type="Pfam" id="PF02120">
    <property type="entry name" value="Flg_hook"/>
    <property type="match status" value="1"/>
</dbReference>
<dbReference type="OrthoDB" id="1787532at2"/>
<dbReference type="AlphaFoldDB" id="A0A1M6RCX1"/>
<name>A0A1M6RCX1_9FIRM</name>
<evidence type="ECO:0000313" key="3">
    <source>
        <dbReference type="EMBL" id="SHK30187.1"/>
    </source>
</evidence>
<keyword evidence="3" id="KW-0966">Cell projection</keyword>
<dbReference type="EMBL" id="FRAR01000010">
    <property type="protein sequence ID" value="SHK30187.1"/>
    <property type="molecule type" value="Genomic_DNA"/>
</dbReference>
<protein>
    <submittedName>
        <fullName evidence="3">Flagellar hook-length control protein FliK</fullName>
    </submittedName>
</protein>
<dbReference type="CDD" id="cd17470">
    <property type="entry name" value="T3SS_Flik_C"/>
    <property type="match status" value="1"/>
</dbReference>
<dbReference type="STRING" id="1121421.SAMN02745123_01420"/>
<dbReference type="RefSeq" id="WP_072912375.1">
    <property type="nucleotide sequence ID" value="NZ_FRAR01000010.1"/>
</dbReference>
<dbReference type="Proteomes" id="UP000183997">
    <property type="component" value="Unassembled WGS sequence"/>
</dbReference>
<keyword evidence="3" id="KW-0969">Cilium</keyword>
<reference evidence="4" key="1">
    <citation type="submission" date="2016-11" db="EMBL/GenBank/DDBJ databases">
        <authorList>
            <person name="Varghese N."/>
            <person name="Submissions S."/>
        </authorList>
    </citation>
    <scope>NUCLEOTIDE SEQUENCE [LARGE SCALE GENOMIC DNA]</scope>
    <source>
        <strain evidence="4">DSM 10349</strain>
    </source>
</reference>
<dbReference type="InterPro" id="IPR038610">
    <property type="entry name" value="FliK-like_C_sf"/>
</dbReference>
<feature type="region of interest" description="Disordered" evidence="1">
    <location>
        <begin position="1"/>
        <end position="27"/>
    </location>
</feature>
<keyword evidence="4" id="KW-1185">Reference proteome</keyword>
<proteinExistence type="predicted"/>
<evidence type="ECO:0000256" key="1">
    <source>
        <dbReference type="SAM" id="MobiDB-lite"/>
    </source>
</evidence>
<dbReference type="InterPro" id="IPR021136">
    <property type="entry name" value="Flagellar_hook_control-like_C"/>
</dbReference>